<dbReference type="Pfam" id="PF00078">
    <property type="entry name" value="RVT_1"/>
    <property type="match status" value="1"/>
</dbReference>
<keyword evidence="3" id="KW-1185">Reference proteome</keyword>
<dbReference type="PANTHER" id="PTHR48475">
    <property type="entry name" value="RIBONUCLEASE H"/>
    <property type="match status" value="1"/>
</dbReference>
<dbReference type="InterPro" id="IPR001584">
    <property type="entry name" value="Integrase_cat-core"/>
</dbReference>
<dbReference type="InterPro" id="IPR043128">
    <property type="entry name" value="Rev_trsase/Diguanyl_cyclase"/>
</dbReference>
<organism evidence="2 3">
    <name type="scientific">Paspalum notatum var. saurae</name>
    <dbReference type="NCBI Taxonomy" id="547442"/>
    <lineage>
        <taxon>Eukaryota</taxon>
        <taxon>Viridiplantae</taxon>
        <taxon>Streptophyta</taxon>
        <taxon>Embryophyta</taxon>
        <taxon>Tracheophyta</taxon>
        <taxon>Spermatophyta</taxon>
        <taxon>Magnoliopsida</taxon>
        <taxon>Liliopsida</taxon>
        <taxon>Poales</taxon>
        <taxon>Poaceae</taxon>
        <taxon>PACMAD clade</taxon>
        <taxon>Panicoideae</taxon>
        <taxon>Andropogonodae</taxon>
        <taxon>Paspaleae</taxon>
        <taxon>Paspalinae</taxon>
        <taxon>Paspalum</taxon>
    </lineage>
</organism>
<dbReference type="Gene3D" id="3.30.420.10">
    <property type="entry name" value="Ribonuclease H-like superfamily/Ribonuclease H"/>
    <property type="match status" value="2"/>
</dbReference>
<dbReference type="InterPro" id="IPR036397">
    <property type="entry name" value="RNaseH_sf"/>
</dbReference>
<dbReference type="Gene3D" id="3.30.70.270">
    <property type="match status" value="2"/>
</dbReference>
<dbReference type="InterPro" id="IPR012337">
    <property type="entry name" value="RNaseH-like_sf"/>
</dbReference>
<dbReference type="SUPFAM" id="SSF53098">
    <property type="entry name" value="Ribonuclease H-like"/>
    <property type="match status" value="2"/>
</dbReference>
<proteinExistence type="predicted"/>
<dbReference type="InterPro" id="IPR000477">
    <property type="entry name" value="RT_dom"/>
</dbReference>
<dbReference type="EMBL" id="CP144745">
    <property type="protein sequence ID" value="WVZ52500.1"/>
    <property type="molecule type" value="Genomic_DNA"/>
</dbReference>
<name>A0AAQ3SJZ2_PASNO</name>
<dbReference type="PROSITE" id="PS50994">
    <property type="entry name" value="INTEGRASE"/>
    <property type="match status" value="1"/>
</dbReference>
<dbReference type="Proteomes" id="UP001341281">
    <property type="component" value="Chromosome 01"/>
</dbReference>
<feature type="domain" description="Integrase catalytic" evidence="1">
    <location>
        <begin position="674"/>
        <end position="841"/>
    </location>
</feature>
<dbReference type="InterPro" id="IPR043502">
    <property type="entry name" value="DNA/RNA_pol_sf"/>
</dbReference>
<evidence type="ECO:0000313" key="3">
    <source>
        <dbReference type="Proteomes" id="UP001341281"/>
    </source>
</evidence>
<dbReference type="InterPro" id="IPR041577">
    <property type="entry name" value="RT_RNaseH_2"/>
</dbReference>
<dbReference type="PANTHER" id="PTHR48475:SF1">
    <property type="entry name" value="RNASE H TYPE-1 DOMAIN-CONTAINING PROTEIN"/>
    <property type="match status" value="1"/>
</dbReference>
<evidence type="ECO:0000259" key="1">
    <source>
        <dbReference type="PROSITE" id="PS50994"/>
    </source>
</evidence>
<reference evidence="2 3" key="1">
    <citation type="submission" date="2024-02" db="EMBL/GenBank/DDBJ databases">
        <title>High-quality chromosome-scale genome assembly of Pensacola bahiagrass (Paspalum notatum Flugge var. saurae).</title>
        <authorList>
            <person name="Vega J.M."/>
            <person name="Podio M."/>
            <person name="Orjuela J."/>
            <person name="Siena L.A."/>
            <person name="Pessino S.C."/>
            <person name="Combes M.C."/>
            <person name="Mariac C."/>
            <person name="Albertini E."/>
            <person name="Pupilli F."/>
            <person name="Ortiz J.P.A."/>
            <person name="Leblanc O."/>
        </authorList>
    </citation>
    <scope>NUCLEOTIDE SEQUENCE [LARGE SCALE GENOMIC DNA]</scope>
    <source>
        <strain evidence="2">R1</strain>
        <tissue evidence="2">Leaf</tissue>
    </source>
</reference>
<dbReference type="Gene3D" id="3.10.10.10">
    <property type="entry name" value="HIV Type 1 Reverse Transcriptase, subunit A, domain 1"/>
    <property type="match status" value="1"/>
</dbReference>
<dbReference type="GO" id="GO:0015074">
    <property type="term" value="P:DNA integration"/>
    <property type="evidence" value="ECO:0007669"/>
    <property type="project" value="InterPro"/>
</dbReference>
<evidence type="ECO:0000313" key="2">
    <source>
        <dbReference type="EMBL" id="WVZ52500.1"/>
    </source>
</evidence>
<dbReference type="Pfam" id="PF17919">
    <property type="entry name" value="RT_RNaseH_2"/>
    <property type="match status" value="1"/>
</dbReference>
<dbReference type="InterPro" id="IPR002156">
    <property type="entry name" value="RNaseH_domain"/>
</dbReference>
<dbReference type="GO" id="GO:0004523">
    <property type="term" value="F:RNA-DNA hybrid ribonuclease activity"/>
    <property type="evidence" value="ECO:0007669"/>
    <property type="project" value="InterPro"/>
</dbReference>
<dbReference type="AlphaFoldDB" id="A0AAQ3SJZ2"/>
<gene>
    <name evidence="2" type="ORF">U9M48_003554</name>
</gene>
<protein>
    <recommendedName>
        <fullName evidence="1">Integrase catalytic domain-containing protein</fullName>
    </recommendedName>
</protein>
<dbReference type="GO" id="GO:0003676">
    <property type="term" value="F:nucleic acid binding"/>
    <property type="evidence" value="ECO:0007669"/>
    <property type="project" value="InterPro"/>
</dbReference>
<accession>A0AAQ3SJZ2</accession>
<dbReference type="Pfam" id="PF00665">
    <property type="entry name" value="rve"/>
    <property type="match status" value="1"/>
</dbReference>
<sequence length="967" mass="109626">MPGVPRELAEHQLKVFPNAKPVKQRLRRFTPKKREAIRAELTRLKAAGFIREVVDSTAGCALLSFLDCYSGYHQISLATEDQEKTAFITPFGAYCYTSMPFGLKNAGATYQRAIQACLTDHWGKSVEAHVDDVVIKTKNEEDFIDDLRKVFDSLRKFRWKLNPTKCVFGVPTGQLLGFVVSNRGIEANLEKIKAILRMHPPRSQKDVQRLTGCMAALSRFISRLGERGMPFYKLLKKVDRFQWTIEAQEALDALKKFLTSPPILKSPDRATADSPAEDLLPYISCMTHVVSTALVVERPDGQHTVPTQHSVYFISEVLSPSKIRYPQVQKLLYAVLITARKLRHYFEEHKIIVVIEFPIGEVLLNREATGHITKWACELGAHDNEFRLRTAIKTQAVVDFVSEWTEHQVPEKPEIMEVWKMYFDGSLKLEGAAEYEALLHSLCIAISLGIQRLMAYGDSLVVINQVNKEWDRSTESMDKYCEVVRKLEGRFQGIGYIHVDRDRNVDADILSKLGSSRAKVPSGIFVQELHHPSVQLDELSTPPDRHILTLDTPTDWRAPIIKYVLNEEILEDKAEAERIARWSSSYTLINNELYKRAASGVLLKCLSTSSGRSLLQEIHAGICGIHAASRTLVGKAFRAGFYWPTAKKDAAELVQHCEACQFLAKQHHLLAQQLQNIPVSWPFACWGLDMIGPFKKAQGGYTHVLVAIDKFTKWIEFKPIASLTSAKAVEFIQDIIFRFGIMNSIITDLGSNFTGSEFFDFCKQRSIRVKYVSVAHPRANGQVERANGMILDALKKKIFDKDKKLAGKWIRELPYVVWSLRTQPSKALAGNTPFFMVYGSEAVLPADLKFGTPHLVFNSIAEAEATQLEEIDLLEEESLNSVIQSARYQQTLRRYHDRYTRPRSFSIGDLVLRKVLKTAGQHKLSPPWEGPYIVTEVTHPGSYRLSQMDGTPVGNSWNIEHLRRFYA</sequence>
<dbReference type="SUPFAM" id="SSF56672">
    <property type="entry name" value="DNA/RNA polymerases"/>
    <property type="match status" value="1"/>
</dbReference>
<dbReference type="Gene3D" id="1.10.340.70">
    <property type="match status" value="1"/>
</dbReference>
<dbReference type="CDD" id="cd01647">
    <property type="entry name" value="RT_LTR"/>
    <property type="match status" value="1"/>
</dbReference>
<dbReference type="Pfam" id="PF13456">
    <property type="entry name" value="RVT_3"/>
    <property type="match status" value="1"/>
</dbReference>